<evidence type="ECO:0000313" key="2">
    <source>
        <dbReference type="Proteomes" id="UP001334084"/>
    </source>
</evidence>
<evidence type="ECO:0000313" key="1">
    <source>
        <dbReference type="EMBL" id="WUR02259.1"/>
    </source>
</evidence>
<dbReference type="EMBL" id="CP142726">
    <property type="protein sequence ID" value="WUR02259.1"/>
    <property type="molecule type" value="Genomic_DNA"/>
</dbReference>
<proteinExistence type="predicted"/>
<reference evidence="1" key="1">
    <citation type="journal article" date="2024" name="BMC Genomics">
        <title>Functional annotation of a divergent genome using sequence and structure-based similarity.</title>
        <authorList>
            <person name="Svedberg D."/>
            <person name="Winiger R.R."/>
            <person name="Berg A."/>
            <person name="Sharma H."/>
            <person name="Tellgren-Roth C."/>
            <person name="Debrunner-Vossbrinck B.A."/>
            <person name="Vossbrinck C.R."/>
            <person name="Barandun J."/>
        </authorList>
    </citation>
    <scope>NUCLEOTIDE SEQUENCE</scope>
    <source>
        <strain evidence="1">Illinois isolate</strain>
    </source>
</reference>
<dbReference type="GeneID" id="90540062"/>
<sequence>MIVTINFIYCAQLITNDCTNITVYENRISNYRLEFPYQYEFYYKANVELKKNNVSKKISCNVLDFEQSKETTSLEFDSTKSSYPIEKMKNYLAACEVRIKHFILVMELKSFTNCKKRSKLIKPSRIDECAVAYYRAIREIKKQNKFQINKRKLPNVIQMIIKSEAPIEIKNIIYELIKTLQIFLEVYDMKANFPKHKLPNSHRIKIHNYNIEIFSLFKYIPIIETLENMINELILYKYENFFIKTEVETILNSIYSILTHLAIKSSFVVEIYEELNEMYNN</sequence>
<gene>
    <name evidence="1" type="ORF">VNE69_01198</name>
</gene>
<organism evidence="1 2">
    <name type="scientific">Vairimorpha necatrix</name>
    <dbReference type="NCBI Taxonomy" id="6039"/>
    <lineage>
        <taxon>Eukaryota</taxon>
        <taxon>Fungi</taxon>
        <taxon>Fungi incertae sedis</taxon>
        <taxon>Microsporidia</taxon>
        <taxon>Nosematidae</taxon>
        <taxon>Vairimorpha</taxon>
    </lineage>
</organism>
<keyword evidence="2" id="KW-1185">Reference proteome</keyword>
<dbReference type="AlphaFoldDB" id="A0AAX4J8H1"/>
<dbReference type="Proteomes" id="UP001334084">
    <property type="component" value="Chromosome 1"/>
</dbReference>
<protein>
    <submittedName>
        <fullName evidence="1">Uncharacterized protein</fullName>
    </submittedName>
</protein>
<dbReference type="RefSeq" id="XP_065328404.1">
    <property type="nucleotide sequence ID" value="XM_065472332.1"/>
</dbReference>
<name>A0AAX4J8H1_9MICR</name>
<accession>A0AAX4J8H1</accession>
<dbReference type="KEGG" id="vnx:VNE69_01198"/>